<keyword evidence="4" id="KW-1185">Reference proteome</keyword>
<feature type="transmembrane region" description="Helical" evidence="1">
    <location>
        <begin position="77"/>
        <end position="98"/>
    </location>
</feature>
<feature type="transmembrane region" description="Helical" evidence="1">
    <location>
        <begin position="179"/>
        <end position="198"/>
    </location>
</feature>
<comment type="caution">
    <text evidence="3">The sequence shown here is derived from an EMBL/GenBank/DDBJ whole genome shotgun (WGS) entry which is preliminary data.</text>
</comment>
<sequence>MKIGPALLTKLLCYFAVLAPLFLGAEVAASESEPHAAIAAAEFPREVASYVAPSVGSDAARAGVWAVLKARAAVEPFNVVATAIFALAVLHTFFTARFRRWAHAVETRYAARPRKRPRVVTDNDGDGRPDEVSFFGQVLHYLGEVEAVFGTWALVLFCAVVCDKGLDTAIHYFANRVNFTEPMFVVIVMALASTRPILRLAEQCLRVVARLGGETPLAWWLSILTVAPLLGSFMTEPAAMTIAALLLAKQFYALRPSKPLKYATLGLLFVNISVGGTLTHFAAPPVLMVAAKWGWGLGHMFLNFGWHAVVGIVVSNAVYFLVFRRELARLGAGASSGGSDTVKESESAPIPVWVTLGHLLFLGFTVWMAHHPVLFVGGFLFFLAFAQATAHHQSRIDLRGPMLVGFFLAGLVIHGGLQAWWIEPVLGSLGRLPLFASAMVLTAFNDNALITYLATLVPNFSEELRYAVVAGAVTGGGLTVIANAPNPAGQSILQRYFEGGVSPLGLLAAALLPTLIIGLVFVLL</sequence>
<feature type="transmembrane region" description="Helical" evidence="1">
    <location>
        <begin position="303"/>
        <end position="322"/>
    </location>
</feature>
<feature type="transmembrane region" description="Helical" evidence="1">
    <location>
        <begin position="466"/>
        <end position="484"/>
    </location>
</feature>
<evidence type="ECO:0000256" key="1">
    <source>
        <dbReference type="SAM" id="Phobius"/>
    </source>
</evidence>
<dbReference type="Proteomes" id="UP000071392">
    <property type="component" value="Unassembled WGS sequence"/>
</dbReference>
<name>A0A139SJH7_9BACT</name>
<proteinExistence type="predicted"/>
<evidence type="ECO:0008006" key="5">
    <source>
        <dbReference type="Google" id="ProtNLM"/>
    </source>
</evidence>
<organism evidence="3 4">
    <name type="scientific">Cephaloticoccus capnophilus</name>
    <dbReference type="NCBI Taxonomy" id="1548208"/>
    <lineage>
        <taxon>Bacteria</taxon>
        <taxon>Pseudomonadati</taxon>
        <taxon>Verrucomicrobiota</taxon>
        <taxon>Opitutia</taxon>
        <taxon>Opitutales</taxon>
        <taxon>Opitutaceae</taxon>
        <taxon>Cephaloticoccus</taxon>
    </lineage>
</organism>
<keyword evidence="2" id="KW-0732">Signal</keyword>
<feature type="signal peptide" evidence="2">
    <location>
        <begin position="1"/>
        <end position="25"/>
    </location>
</feature>
<feature type="transmembrane region" description="Helical" evidence="1">
    <location>
        <begin position="504"/>
        <end position="523"/>
    </location>
</feature>
<dbReference type="AlphaFoldDB" id="A0A139SJH7"/>
<reference evidence="3 4" key="1">
    <citation type="submission" date="2016-02" db="EMBL/GenBank/DDBJ databases">
        <authorList>
            <person name="Wen L."/>
            <person name="He K."/>
            <person name="Yang H."/>
        </authorList>
    </citation>
    <scope>NUCLEOTIDE SEQUENCE [LARGE SCALE GENOMIC DNA]</scope>
    <source>
        <strain evidence="3 4">CV41</strain>
    </source>
</reference>
<protein>
    <recommendedName>
        <fullName evidence="5">Na+/H+ antiporter</fullName>
    </recommendedName>
</protein>
<keyword evidence="1" id="KW-0812">Transmembrane</keyword>
<feature type="transmembrane region" description="Helical" evidence="1">
    <location>
        <begin position="260"/>
        <end position="283"/>
    </location>
</feature>
<feature type="transmembrane region" description="Helical" evidence="1">
    <location>
        <begin position="350"/>
        <end position="367"/>
    </location>
</feature>
<feature type="transmembrane region" description="Helical" evidence="1">
    <location>
        <begin position="218"/>
        <end position="248"/>
    </location>
</feature>
<dbReference type="InterPro" id="IPR009978">
    <property type="entry name" value="Na_H_antiport_3"/>
</dbReference>
<evidence type="ECO:0000313" key="4">
    <source>
        <dbReference type="Proteomes" id="UP000071392"/>
    </source>
</evidence>
<evidence type="ECO:0000313" key="3">
    <source>
        <dbReference type="EMBL" id="KXU34699.1"/>
    </source>
</evidence>
<accession>A0A139SJH7</accession>
<dbReference type="EMBL" id="LSZP01000051">
    <property type="protein sequence ID" value="KXU34699.1"/>
    <property type="molecule type" value="Genomic_DNA"/>
</dbReference>
<dbReference type="Pfam" id="PF07399">
    <property type="entry name" value="Na_H_antiport_3"/>
    <property type="match status" value="1"/>
</dbReference>
<keyword evidence="1" id="KW-0472">Membrane</keyword>
<feature type="transmembrane region" description="Helical" evidence="1">
    <location>
        <begin position="434"/>
        <end position="454"/>
    </location>
</feature>
<feature type="transmembrane region" description="Helical" evidence="1">
    <location>
        <begin position="373"/>
        <end position="390"/>
    </location>
</feature>
<feature type="chain" id="PRO_5007299289" description="Na+/H+ antiporter" evidence="2">
    <location>
        <begin position="26"/>
        <end position="524"/>
    </location>
</feature>
<gene>
    <name evidence="3" type="ORF">AXK12_07020</name>
</gene>
<keyword evidence="1" id="KW-1133">Transmembrane helix</keyword>
<feature type="transmembrane region" description="Helical" evidence="1">
    <location>
        <begin position="402"/>
        <end position="422"/>
    </location>
</feature>
<evidence type="ECO:0000256" key="2">
    <source>
        <dbReference type="SAM" id="SignalP"/>
    </source>
</evidence>